<organism evidence="2 3">
    <name type="scientific">Cenarchaeum symbiosum (strain A)</name>
    <dbReference type="NCBI Taxonomy" id="414004"/>
    <lineage>
        <taxon>Archaea</taxon>
        <taxon>Nitrososphaerota</taxon>
        <taxon>Candidatus Cenarchaeales</taxon>
        <taxon>Candidatus Cenarchaeaceae</taxon>
        <taxon>Candidatus Cenarchaeum</taxon>
    </lineage>
</organism>
<dbReference type="EnsemblBacteria" id="ABK77428">
    <property type="protein sequence ID" value="ABK77428"/>
    <property type="gene ID" value="CENSYa_0795"/>
</dbReference>
<dbReference type="Proteomes" id="UP000000758">
    <property type="component" value="Chromosome"/>
</dbReference>
<dbReference type="AlphaFoldDB" id="A0RVR1"/>
<feature type="region of interest" description="Disordered" evidence="1">
    <location>
        <begin position="1"/>
        <end position="24"/>
    </location>
</feature>
<sequence>MPKPASKTGFKRRDACRAPASRASLTPAEAGDVRYLDSGVRPQANFADFADFAPLWQTKREMGR</sequence>
<reference evidence="2 3" key="1">
    <citation type="journal article" date="2006" name="Proc. Natl. Acad. Sci. U.S.A.">
        <title>Genomic analysis of the uncultivated marine crenarchaeote Cenarchaeum symbiosum.</title>
        <authorList>
            <person name="Hallam S.J."/>
            <person name="Konstantinidis K.T."/>
            <person name="Putnam N."/>
            <person name="Schleper C."/>
            <person name="Watanabe Y."/>
            <person name="Sugahara J."/>
            <person name="Preston C."/>
            <person name="de la Torre J."/>
            <person name="Richardson P.M."/>
            <person name="DeLong E.F."/>
        </authorList>
    </citation>
    <scope>NUCLEOTIDE SEQUENCE [LARGE SCALE GENOMIC DNA]</scope>
    <source>
        <strain evidence="3">A</strain>
    </source>
</reference>
<keyword evidence="3" id="KW-1185">Reference proteome</keyword>
<dbReference type="KEGG" id="csy:CENSYa_0795"/>
<dbReference type="EMBL" id="DP000238">
    <property type="protein sequence ID" value="ABK77428.1"/>
    <property type="molecule type" value="Genomic_DNA"/>
</dbReference>
<gene>
    <name evidence="2" type="ordered locus">CENSYa_0795</name>
</gene>
<accession>A0RVR1</accession>
<protein>
    <submittedName>
        <fullName evidence="2">Uncharacterized protein</fullName>
    </submittedName>
</protein>
<dbReference type="PATRIC" id="fig|414004.10.peg.734"/>
<evidence type="ECO:0000313" key="2">
    <source>
        <dbReference type="EMBL" id="ABK77428.1"/>
    </source>
</evidence>
<dbReference type="STRING" id="414004.CENSYa_0795"/>
<proteinExistence type="predicted"/>
<evidence type="ECO:0000313" key="3">
    <source>
        <dbReference type="Proteomes" id="UP000000758"/>
    </source>
</evidence>
<evidence type="ECO:0000256" key="1">
    <source>
        <dbReference type="SAM" id="MobiDB-lite"/>
    </source>
</evidence>
<name>A0RVR1_CENSY</name>
<dbReference type="HOGENOM" id="CLU_2856934_0_0_2"/>